<dbReference type="SUPFAM" id="SSF54928">
    <property type="entry name" value="RNA-binding domain, RBD"/>
    <property type="match status" value="1"/>
</dbReference>
<dbReference type="InterPro" id="IPR000504">
    <property type="entry name" value="RRM_dom"/>
</dbReference>
<reference evidence="8" key="1">
    <citation type="journal article" date="2018" name="Nat. Microbiol.">
        <title>Leveraging single-cell genomics to expand the fungal tree of life.</title>
        <authorList>
            <person name="Ahrendt S.R."/>
            <person name="Quandt C.A."/>
            <person name="Ciobanu D."/>
            <person name="Clum A."/>
            <person name="Salamov A."/>
            <person name="Andreopoulos B."/>
            <person name="Cheng J.F."/>
            <person name="Woyke T."/>
            <person name="Pelin A."/>
            <person name="Henrissat B."/>
            <person name="Reynolds N.K."/>
            <person name="Benny G.L."/>
            <person name="Smith M.E."/>
            <person name="James T.Y."/>
            <person name="Grigoriev I.V."/>
        </authorList>
    </citation>
    <scope>NUCLEOTIDE SEQUENCE [LARGE SCALE GENOMIC DNA]</scope>
    <source>
        <strain evidence="8">RSA 468</strain>
    </source>
</reference>
<keyword evidence="3" id="KW-0539">Nucleus</keyword>
<organism evidence="7 8">
    <name type="scientific">Dimargaris cristalligena</name>
    <dbReference type="NCBI Taxonomy" id="215637"/>
    <lineage>
        <taxon>Eukaryota</taxon>
        <taxon>Fungi</taxon>
        <taxon>Fungi incertae sedis</taxon>
        <taxon>Zoopagomycota</taxon>
        <taxon>Kickxellomycotina</taxon>
        <taxon>Dimargaritomycetes</taxon>
        <taxon>Dimargaritales</taxon>
        <taxon>Dimargaritaceae</taxon>
        <taxon>Dimargaris</taxon>
    </lineage>
</organism>
<evidence type="ECO:0000313" key="8">
    <source>
        <dbReference type="Proteomes" id="UP000268162"/>
    </source>
</evidence>
<evidence type="ECO:0000256" key="4">
    <source>
        <dbReference type="PROSITE-ProRule" id="PRU00176"/>
    </source>
</evidence>
<feature type="region of interest" description="Disordered" evidence="5">
    <location>
        <begin position="98"/>
        <end position="120"/>
    </location>
</feature>
<feature type="domain" description="RRM" evidence="6">
    <location>
        <begin position="119"/>
        <end position="197"/>
    </location>
</feature>
<evidence type="ECO:0000256" key="1">
    <source>
        <dbReference type="ARBA" id="ARBA00004604"/>
    </source>
</evidence>
<accession>A0A4P9ZQ21</accession>
<evidence type="ECO:0000259" key="6">
    <source>
        <dbReference type="PROSITE" id="PS50102"/>
    </source>
</evidence>
<dbReference type="PROSITE" id="PS50102">
    <property type="entry name" value="RRM"/>
    <property type="match status" value="1"/>
</dbReference>
<dbReference type="InterPro" id="IPR035979">
    <property type="entry name" value="RBD_domain_sf"/>
</dbReference>
<proteinExistence type="predicted"/>
<keyword evidence="2 4" id="KW-0694">RNA-binding</keyword>
<evidence type="ECO:0000313" key="7">
    <source>
        <dbReference type="EMBL" id="RKP35298.1"/>
    </source>
</evidence>
<dbReference type="GO" id="GO:0003723">
    <property type="term" value="F:RNA binding"/>
    <property type="evidence" value="ECO:0007669"/>
    <property type="project" value="UniProtKB-UniRule"/>
</dbReference>
<name>A0A4P9ZQ21_9FUNG</name>
<feature type="compositionally biased region" description="Low complexity" evidence="5">
    <location>
        <begin position="100"/>
        <end position="117"/>
    </location>
</feature>
<feature type="region of interest" description="Disordered" evidence="5">
    <location>
        <begin position="24"/>
        <end position="78"/>
    </location>
</feature>
<dbReference type="SMART" id="SM00360">
    <property type="entry name" value="RRM"/>
    <property type="match status" value="1"/>
</dbReference>
<protein>
    <recommendedName>
        <fullName evidence="6">RRM domain-containing protein</fullName>
    </recommendedName>
</protein>
<evidence type="ECO:0000256" key="5">
    <source>
        <dbReference type="SAM" id="MobiDB-lite"/>
    </source>
</evidence>
<evidence type="ECO:0000256" key="3">
    <source>
        <dbReference type="ARBA" id="ARBA00023242"/>
    </source>
</evidence>
<dbReference type="CDD" id="cd12307">
    <property type="entry name" value="RRM_NIFK_like"/>
    <property type="match status" value="1"/>
</dbReference>
<dbReference type="Gene3D" id="3.30.70.330">
    <property type="match status" value="1"/>
</dbReference>
<dbReference type="GO" id="GO:0005730">
    <property type="term" value="C:nucleolus"/>
    <property type="evidence" value="ECO:0007669"/>
    <property type="project" value="UniProtKB-SubCell"/>
</dbReference>
<dbReference type="EMBL" id="ML002907">
    <property type="protein sequence ID" value="RKP35298.1"/>
    <property type="molecule type" value="Genomic_DNA"/>
</dbReference>
<sequence>MYTNAKSNLRPRLPSTLCTVATEPAKVVEETPQPSKKEEVVVAEPIQTETEEVEAQIREQFMNDSSSDNDESEPEVQEDAEAIDAFKDLDDKIELDATASLEKSSTTSGSKSQGSSERGTIYVGRLPKGFEEEAMRNYFRQFGDITGCSAARNPKTQAFRHYGFVQFEHKEVAAIAAATMNNYLLEGHSLVCNVVEPQKAAKMVFHPYRKREAAELAIINQRVHLKQKKVS</sequence>
<dbReference type="Pfam" id="PF00076">
    <property type="entry name" value="RRM_1"/>
    <property type="match status" value="1"/>
</dbReference>
<dbReference type="PANTHER" id="PTHR46754">
    <property type="entry name" value="MKI67 FHA DOMAIN-INTERACTING NUCLEOLAR PHOSPHOPROTEIN"/>
    <property type="match status" value="1"/>
</dbReference>
<dbReference type="InterPro" id="IPR012677">
    <property type="entry name" value="Nucleotide-bd_a/b_plait_sf"/>
</dbReference>
<evidence type="ECO:0000256" key="2">
    <source>
        <dbReference type="ARBA" id="ARBA00022884"/>
    </source>
</evidence>
<comment type="subcellular location">
    <subcellularLocation>
        <location evidence="1">Nucleus</location>
        <location evidence="1">Nucleolus</location>
    </subcellularLocation>
</comment>
<dbReference type="Proteomes" id="UP000268162">
    <property type="component" value="Unassembled WGS sequence"/>
</dbReference>
<gene>
    <name evidence="7" type="ORF">BJ085DRAFT_25018</name>
</gene>
<dbReference type="STRING" id="215637.A0A4P9ZQ21"/>
<keyword evidence="8" id="KW-1185">Reference proteome</keyword>
<dbReference type="AlphaFoldDB" id="A0A4P9ZQ21"/>
<feature type="compositionally biased region" description="Acidic residues" evidence="5">
    <location>
        <begin position="67"/>
        <end position="78"/>
    </location>
</feature>